<feature type="region of interest" description="Disordered" evidence="1">
    <location>
        <begin position="122"/>
        <end position="162"/>
    </location>
</feature>
<comment type="caution">
    <text evidence="2">The sequence shown here is derived from an EMBL/GenBank/DDBJ whole genome shotgun (WGS) entry which is preliminary data.</text>
</comment>
<keyword evidence="3" id="KW-1185">Reference proteome</keyword>
<evidence type="ECO:0000313" key="2">
    <source>
        <dbReference type="EMBL" id="GGH14506.1"/>
    </source>
</evidence>
<reference evidence="2" key="1">
    <citation type="journal article" date="2014" name="Int. J. Syst. Evol. Microbiol.">
        <title>Complete genome sequence of Corynebacterium casei LMG S-19264T (=DSM 44701T), isolated from a smear-ripened cheese.</title>
        <authorList>
            <consortium name="US DOE Joint Genome Institute (JGI-PGF)"/>
            <person name="Walter F."/>
            <person name="Albersmeier A."/>
            <person name="Kalinowski J."/>
            <person name="Ruckert C."/>
        </authorList>
    </citation>
    <scope>NUCLEOTIDE SEQUENCE</scope>
    <source>
        <strain evidence="2">CGMCC 1.12214</strain>
    </source>
</reference>
<evidence type="ECO:0000256" key="1">
    <source>
        <dbReference type="SAM" id="MobiDB-lite"/>
    </source>
</evidence>
<proteinExistence type="predicted"/>
<evidence type="ECO:0000313" key="3">
    <source>
        <dbReference type="Proteomes" id="UP000603912"/>
    </source>
</evidence>
<protein>
    <recommendedName>
        <fullName evidence="4">HNH endonuclease</fullName>
    </recommendedName>
</protein>
<dbReference type="RefSeq" id="WP_188516928.1">
    <property type="nucleotide sequence ID" value="NZ_BMES01000001.1"/>
</dbReference>
<accession>A0A917MJ08</accession>
<gene>
    <name evidence="2" type="ORF">GCM10007036_13870</name>
</gene>
<sequence>MSDLGHICKRRKGIPDKVKLLAVLRQNGKCAHCGDKLGELAGLNFDHRPALAARLWIAENCDFDPPQLDPAFIEAVHRDCHDIRTYGPGGEKRIHTRGSDQGERARVRGISEAYAAFQRRLLAKTAGDEEPPPARSRKAKQRIPSRPFASAKRPIPSRSRTP</sequence>
<name>A0A917MJ08_9HYPH</name>
<dbReference type="Proteomes" id="UP000603912">
    <property type="component" value="Unassembled WGS sequence"/>
</dbReference>
<organism evidence="2 3">
    <name type="scientific">Alsobacter metallidurans</name>
    <dbReference type="NCBI Taxonomy" id="340221"/>
    <lineage>
        <taxon>Bacteria</taxon>
        <taxon>Pseudomonadati</taxon>
        <taxon>Pseudomonadota</taxon>
        <taxon>Alphaproteobacteria</taxon>
        <taxon>Hyphomicrobiales</taxon>
        <taxon>Alsobacteraceae</taxon>
        <taxon>Alsobacter</taxon>
    </lineage>
</organism>
<dbReference type="AlphaFoldDB" id="A0A917MJ08"/>
<dbReference type="EMBL" id="BMES01000001">
    <property type="protein sequence ID" value="GGH14506.1"/>
    <property type="molecule type" value="Genomic_DNA"/>
</dbReference>
<reference evidence="2" key="2">
    <citation type="submission" date="2020-09" db="EMBL/GenBank/DDBJ databases">
        <authorList>
            <person name="Sun Q."/>
            <person name="Zhou Y."/>
        </authorList>
    </citation>
    <scope>NUCLEOTIDE SEQUENCE</scope>
    <source>
        <strain evidence="2">CGMCC 1.12214</strain>
    </source>
</reference>
<evidence type="ECO:0008006" key="4">
    <source>
        <dbReference type="Google" id="ProtNLM"/>
    </source>
</evidence>